<dbReference type="SUPFAM" id="SSF63829">
    <property type="entry name" value="Calcium-dependent phosphotriesterase"/>
    <property type="match status" value="1"/>
</dbReference>
<dbReference type="PANTHER" id="PTHR47572:SF5">
    <property type="entry name" value="BLR2277 PROTEIN"/>
    <property type="match status" value="1"/>
</dbReference>
<dbReference type="EMBL" id="JBHUJD010000010">
    <property type="protein sequence ID" value="MFD2310624.1"/>
    <property type="molecule type" value="Genomic_DNA"/>
</dbReference>
<organism evidence="2 3">
    <name type="scientific">Microbulbifer halophilus</name>
    <dbReference type="NCBI Taxonomy" id="453963"/>
    <lineage>
        <taxon>Bacteria</taxon>
        <taxon>Pseudomonadati</taxon>
        <taxon>Pseudomonadota</taxon>
        <taxon>Gammaproteobacteria</taxon>
        <taxon>Cellvibrionales</taxon>
        <taxon>Microbulbiferaceae</taxon>
        <taxon>Microbulbifer</taxon>
    </lineage>
</organism>
<dbReference type="Gene3D" id="2.120.10.30">
    <property type="entry name" value="TolB, C-terminal domain"/>
    <property type="match status" value="1"/>
</dbReference>
<dbReference type="InterPro" id="IPR013658">
    <property type="entry name" value="SGL"/>
</dbReference>
<reference evidence="3" key="1">
    <citation type="journal article" date="2019" name="Int. J. Syst. Evol. Microbiol.">
        <title>The Global Catalogue of Microorganisms (GCM) 10K type strain sequencing project: providing services to taxonomists for standard genome sequencing and annotation.</title>
        <authorList>
            <consortium name="The Broad Institute Genomics Platform"/>
            <consortium name="The Broad Institute Genome Sequencing Center for Infectious Disease"/>
            <person name="Wu L."/>
            <person name="Ma J."/>
        </authorList>
    </citation>
    <scope>NUCLEOTIDE SEQUENCE [LARGE SCALE GENOMIC DNA]</scope>
    <source>
        <strain evidence="3">KCTC 12848</strain>
    </source>
</reference>
<dbReference type="Proteomes" id="UP001597425">
    <property type="component" value="Unassembled WGS sequence"/>
</dbReference>
<sequence>MKRTLLLLATLLGACAETPQSTEDWVAEHRFTDGVEGPAIDAMGNLYAVNLGRRGTIGIVRGKDREEIFAQLPAGSTGNSLRFDSDGFMLVADYTGHNILKLDPQSGELVQQFHNDRMHQPNDIAIAADGTVYASDPDWQNGSGQLWKMDADGHFTLLEADMGTTNGIELSTDGQRLYVNESVQRKVYVYDIQADGNIANKRLLMEFADHGLDGMAADAGGNLYIARYGAGEVLKIAPDGERLSSIGLKGQHPTNIALSRDGKRAFVTMQKRGNIESFTIDQTH</sequence>
<evidence type="ECO:0000313" key="3">
    <source>
        <dbReference type="Proteomes" id="UP001597425"/>
    </source>
</evidence>
<accession>A0ABW5EC35</accession>
<comment type="caution">
    <text evidence="2">The sequence shown here is derived from an EMBL/GenBank/DDBJ whole genome shotgun (WGS) entry which is preliminary data.</text>
</comment>
<protein>
    <submittedName>
        <fullName evidence="2">SMP-30/gluconolactonase/LRE family protein</fullName>
    </submittedName>
</protein>
<feature type="domain" description="SMP-30/Gluconolactonase/LRE-like region" evidence="1">
    <location>
        <begin position="36"/>
        <end position="269"/>
    </location>
</feature>
<dbReference type="Pfam" id="PF08450">
    <property type="entry name" value="SGL"/>
    <property type="match status" value="1"/>
</dbReference>
<dbReference type="RefSeq" id="WP_265720708.1">
    <property type="nucleotide sequence ID" value="NZ_JAPIVK010000005.1"/>
</dbReference>
<dbReference type="PROSITE" id="PS51257">
    <property type="entry name" value="PROKAR_LIPOPROTEIN"/>
    <property type="match status" value="1"/>
</dbReference>
<keyword evidence="3" id="KW-1185">Reference proteome</keyword>
<dbReference type="InterPro" id="IPR011042">
    <property type="entry name" value="6-blade_b-propeller_TolB-like"/>
</dbReference>
<name>A0ABW5EC35_9GAMM</name>
<dbReference type="PANTHER" id="PTHR47572">
    <property type="entry name" value="LIPOPROTEIN-RELATED"/>
    <property type="match status" value="1"/>
</dbReference>
<gene>
    <name evidence="2" type="ORF">ACFSKX_09375</name>
</gene>
<dbReference type="InterPro" id="IPR051262">
    <property type="entry name" value="SMP-30/CGR1_Lactonase"/>
</dbReference>
<evidence type="ECO:0000259" key="1">
    <source>
        <dbReference type="Pfam" id="PF08450"/>
    </source>
</evidence>
<proteinExistence type="predicted"/>
<evidence type="ECO:0000313" key="2">
    <source>
        <dbReference type="EMBL" id="MFD2310624.1"/>
    </source>
</evidence>